<dbReference type="InterPro" id="IPR005225">
    <property type="entry name" value="Small_GTP-bd"/>
</dbReference>
<accession>T1JX73</accession>
<dbReference type="InterPro" id="IPR013842">
    <property type="entry name" value="LepA_CTD"/>
</dbReference>
<keyword evidence="2 8" id="KW-0547">Nucleotide-binding</keyword>
<dbReference type="HOGENOM" id="CLU_009995_3_3_1"/>
<dbReference type="InterPro" id="IPR038363">
    <property type="entry name" value="LepA_C_sf"/>
</dbReference>
<gene>
    <name evidence="10" type="primary">107371382</name>
</gene>
<dbReference type="GO" id="GO:0003924">
    <property type="term" value="F:GTPase activity"/>
    <property type="evidence" value="ECO:0007669"/>
    <property type="project" value="UniProtKB-UniRule"/>
</dbReference>
<reference evidence="11" key="1">
    <citation type="submission" date="2011-08" db="EMBL/GenBank/DDBJ databases">
        <authorList>
            <person name="Rombauts S."/>
        </authorList>
    </citation>
    <scope>NUCLEOTIDE SEQUENCE</scope>
    <source>
        <strain evidence="11">London</strain>
    </source>
</reference>
<dbReference type="EMBL" id="CAEY01000824">
    <property type="status" value="NOT_ANNOTATED_CDS"/>
    <property type="molecule type" value="Genomic_DNA"/>
</dbReference>
<name>T1JX73_TETUR</name>
<comment type="catalytic activity">
    <reaction evidence="8">
        <text>GTP + H2O = GDP + phosphate + H(+)</text>
        <dbReference type="Rhea" id="RHEA:19669"/>
        <dbReference type="ChEBI" id="CHEBI:15377"/>
        <dbReference type="ChEBI" id="CHEBI:15378"/>
        <dbReference type="ChEBI" id="CHEBI:37565"/>
        <dbReference type="ChEBI" id="CHEBI:43474"/>
        <dbReference type="ChEBI" id="CHEBI:58189"/>
        <dbReference type="EC" id="3.6.5.n1"/>
    </reaction>
</comment>
<dbReference type="SUPFAM" id="SSF54980">
    <property type="entry name" value="EF-G C-terminal domain-like"/>
    <property type="match status" value="2"/>
</dbReference>
<dbReference type="Gene3D" id="2.40.30.10">
    <property type="entry name" value="Translation factors"/>
    <property type="match status" value="1"/>
</dbReference>
<dbReference type="OMA" id="QVKCDEN"/>
<dbReference type="InterPro" id="IPR009000">
    <property type="entry name" value="Transl_B-barrel_sf"/>
</dbReference>
<dbReference type="FunFam" id="3.30.70.2570:FF:000001">
    <property type="entry name" value="Translation factor GUF1, mitochondrial"/>
    <property type="match status" value="1"/>
</dbReference>
<dbReference type="HAMAP" id="MF_00071">
    <property type="entry name" value="LepA"/>
    <property type="match status" value="1"/>
</dbReference>
<dbReference type="EnsemblMetazoa" id="tetur02g10930.1">
    <property type="protein sequence ID" value="tetur02g10930.1"/>
    <property type="gene ID" value="tetur02g10930"/>
</dbReference>
<dbReference type="GO" id="GO:0097177">
    <property type="term" value="F:mitochondrial ribosome binding"/>
    <property type="evidence" value="ECO:0007669"/>
    <property type="project" value="TreeGrafter"/>
</dbReference>
<dbReference type="GO" id="GO:0005743">
    <property type="term" value="C:mitochondrial inner membrane"/>
    <property type="evidence" value="ECO:0007669"/>
    <property type="project" value="UniProtKB-SubCell"/>
</dbReference>
<dbReference type="InterPro" id="IPR035654">
    <property type="entry name" value="LepA_IV"/>
</dbReference>
<dbReference type="InterPro" id="IPR031157">
    <property type="entry name" value="G_TR_CS"/>
</dbReference>
<keyword evidence="11" id="KW-1185">Reference proteome</keyword>
<reference evidence="10" key="2">
    <citation type="submission" date="2015-06" db="UniProtKB">
        <authorList>
            <consortium name="EnsemblMetazoa"/>
        </authorList>
    </citation>
    <scope>IDENTIFICATION</scope>
</reference>
<dbReference type="eggNOG" id="KOG0462">
    <property type="taxonomic scope" value="Eukaryota"/>
</dbReference>
<dbReference type="InterPro" id="IPR035647">
    <property type="entry name" value="EFG_III/V"/>
</dbReference>
<dbReference type="Pfam" id="PF00679">
    <property type="entry name" value="EFG_C"/>
    <property type="match status" value="1"/>
</dbReference>
<dbReference type="SUPFAM" id="SSF50447">
    <property type="entry name" value="Translation proteins"/>
    <property type="match status" value="1"/>
</dbReference>
<dbReference type="STRING" id="32264.T1JX73"/>
<dbReference type="PROSITE" id="PS51722">
    <property type="entry name" value="G_TR_2"/>
    <property type="match status" value="1"/>
</dbReference>
<comment type="subcellular location">
    <subcellularLocation>
        <location evidence="8">Mitochondrion inner membrane</location>
        <topology evidence="8">Peripheral membrane protein</topology>
        <orientation evidence="8">Matrix side</orientation>
    </subcellularLocation>
</comment>
<dbReference type="FunFam" id="3.40.50.300:FF:000078">
    <property type="entry name" value="Elongation factor 4"/>
    <property type="match status" value="1"/>
</dbReference>
<evidence type="ECO:0000256" key="6">
    <source>
        <dbReference type="ARBA" id="ARBA00023134"/>
    </source>
</evidence>
<keyword evidence="4 8" id="KW-0378">Hydrolase</keyword>
<keyword evidence="7 8" id="KW-0472">Membrane</keyword>
<dbReference type="CDD" id="cd03709">
    <property type="entry name" value="lepA_C"/>
    <property type="match status" value="1"/>
</dbReference>
<evidence type="ECO:0000256" key="3">
    <source>
        <dbReference type="ARBA" id="ARBA00022792"/>
    </source>
</evidence>
<keyword evidence="3 8" id="KW-0999">Mitochondrion inner membrane</keyword>
<evidence type="ECO:0000313" key="11">
    <source>
        <dbReference type="Proteomes" id="UP000015104"/>
    </source>
</evidence>
<dbReference type="InterPro" id="IPR000640">
    <property type="entry name" value="EFG_V-like"/>
</dbReference>
<dbReference type="NCBIfam" id="TIGR01393">
    <property type="entry name" value="lepA"/>
    <property type="match status" value="1"/>
</dbReference>
<dbReference type="Gene3D" id="3.40.50.300">
    <property type="entry name" value="P-loop containing nucleotide triphosphate hydrolases"/>
    <property type="match status" value="1"/>
</dbReference>
<keyword evidence="6 8" id="KW-0342">GTP-binding</keyword>
<evidence type="ECO:0000259" key="9">
    <source>
        <dbReference type="PROSITE" id="PS51722"/>
    </source>
</evidence>
<evidence type="ECO:0000256" key="7">
    <source>
        <dbReference type="ARBA" id="ARBA00023136"/>
    </source>
</evidence>
<dbReference type="GO" id="GO:0006412">
    <property type="term" value="P:translation"/>
    <property type="evidence" value="ECO:0007669"/>
    <property type="project" value="UniProtKB-KW"/>
</dbReference>
<keyword evidence="8" id="KW-0648">Protein biosynthesis</keyword>
<dbReference type="KEGG" id="tut:107371382"/>
<dbReference type="InterPro" id="IPR000795">
    <property type="entry name" value="T_Tr_GTP-bd_dom"/>
</dbReference>
<comment type="similarity">
    <text evidence="1">Belongs to the TRAFAC class translation factor GTPase superfamily. Classic translation factor GTPase family. LepA subfamily.</text>
</comment>
<dbReference type="PANTHER" id="PTHR43512">
    <property type="entry name" value="TRANSLATION FACTOR GUF1-RELATED"/>
    <property type="match status" value="1"/>
</dbReference>
<comment type="similarity">
    <text evidence="8">Belongs to the GTP-binding elongation factor family. LepA subfamily.</text>
</comment>
<dbReference type="OrthoDB" id="1074at2759"/>
<dbReference type="FunFam" id="3.30.70.240:FF:000007">
    <property type="entry name" value="Translation factor GUF1, mitochondrial"/>
    <property type="match status" value="1"/>
</dbReference>
<organism evidence="10 11">
    <name type="scientific">Tetranychus urticae</name>
    <name type="common">Two-spotted spider mite</name>
    <dbReference type="NCBI Taxonomy" id="32264"/>
    <lineage>
        <taxon>Eukaryota</taxon>
        <taxon>Metazoa</taxon>
        <taxon>Ecdysozoa</taxon>
        <taxon>Arthropoda</taxon>
        <taxon>Chelicerata</taxon>
        <taxon>Arachnida</taxon>
        <taxon>Acari</taxon>
        <taxon>Acariformes</taxon>
        <taxon>Trombidiformes</taxon>
        <taxon>Prostigmata</taxon>
        <taxon>Eleutherengona</taxon>
        <taxon>Raphignathae</taxon>
        <taxon>Tetranychoidea</taxon>
        <taxon>Tetranychidae</taxon>
        <taxon>Tetranychus</taxon>
    </lineage>
</organism>
<sequence>MKLLRFVRSNHPLAYFQNKYLSTTIKLCNESLDVSTPQNQISIVLKKFLPSHIRNFSVIAHVDHGKSTFSDRLLEIAGLIANDPEKPQYLDKLDVERERGITVKAQTASLIFNRGEKDYLLNLIDTPGHVDFSFEVYRSLPICQGAILLVDATKGVQAQTIAHFNEALLGDVNLIPVINKIDVKEANVAQVEEQLVNLFSFDREEIYKISAKTGEGCNAVIDAIINKIPPPESDNDKPLKGFYFDSWSNRVHGIISLVAILDGKVKVGDEIRSLSGKKSYTVREIGIFHPEETKTDVLYAGQVGYLSACVRDDADAKIGDAFVLQSTFDTLKDKDQSELTTMINNLPKIPKPKPMVFAGIFPAEASQSKELKSALNKLVLNDSSVEIETDSSPAFGLGWRLGFLGLLHMDVFSQRLEDEYDSATVITAPSVSYKVTIKGNKNIKQYGKETITVKNPMHLPPENIIAKFEEPWIIGTILTPNKFLGTINALCLSRRGEQLDSSYVDQERILLKYKMPLNEVILDFNDRLKVITSGYASFDYEEAGYQEGNIVKVEFLLNGKLIEELTSLVHKGKSYEYAKAVCKKLKDNLPPQLFKVAIQGAIGKKIIARETMDALKKDVTAKLYGGDVTRAQKLLARQKEGKARLRMIGDIQVERNTFIKILQT</sequence>
<evidence type="ECO:0000256" key="2">
    <source>
        <dbReference type="ARBA" id="ARBA00022741"/>
    </source>
</evidence>
<dbReference type="AlphaFoldDB" id="T1JX73"/>
<dbReference type="InterPro" id="IPR006297">
    <property type="entry name" value="EF-4"/>
</dbReference>
<dbReference type="Gene3D" id="3.30.70.870">
    <property type="entry name" value="Elongation Factor G (Translational Gtpase), domain 3"/>
    <property type="match status" value="1"/>
</dbReference>
<dbReference type="GO" id="GO:0005759">
    <property type="term" value="C:mitochondrial matrix"/>
    <property type="evidence" value="ECO:0007669"/>
    <property type="project" value="UniProtKB-UniRule"/>
</dbReference>
<evidence type="ECO:0000256" key="8">
    <source>
        <dbReference type="HAMAP-Rule" id="MF_03137"/>
    </source>
</evidence>
<dbReference type="NCBIfam" id="TIGR00231">
    <property type="entry name" value="small_GTP"/>
    <property type="match status" value="1"/>
</dbReference>
<feature type="binding site" evidence="8">
    <location>
        <begin position="179"/>
        <end position="182"/>
    </location>
    <ligand>
        <name>GTP</name>
        <dbReference type="ChEBI" id="CHEBI:37565"/>
    </ligand>
</feature>
<dbReference type="Pfam" id="PF06421">
    <property type="entry name" value="LepA_C"/>
    <property type="match status" value="1"/>
</dbReference>
<dbReference type="Gene3D" id="3.30.70.2570">
    <property type="entry name" value="Elongation factor 4, C-terminal domain"/>
    <property type="match status" value="1"/>
</dbReference>
<evidence type="ECO:0000256" key="5">
    <source>
        <dbReference type="ARBA" id="ARBA00023128"/>
    </source>
</evidence>
<dbReference type="GO" id="GO:0045727">
    <property type="term" value="P:positive regulation of translation"/>
    <property type="evidence" value="ECO:0007669"/>
    <property type="project" value="UniProtKB-UniRule"/>
</dbReference>
<protein>
    <recommendedName>
        <fullName evidence="8">Translation factor GUF1 homolog, mitochondrial</fullName>
        <ecNumber evidence="8">3.6.5.n1</ecNumber>
    </recommendedName>
    <alternativeName>
        <fullName evidence="8">Elongation factor 4 homolog</fullName>
        <shortName evidence="8">EF-4</shortName>
    </alternativeName>
    <alternativeName>
        <fullName evidence="8">GTPase GUF1 homolog</fullName>
    </alternativeName>
    <alternativeName>
        <fullName evidence="8">Ribosomal back-translocase</fullName>
    </alternativeName>
</protein>
<dbReference type="InterPro" id="IPR027417">
    <property type="entry name" value="P-loop_NTPase"/>
</dbReference>
<proteinExistence type="inferred from homology"/>
<comment type="function">
    <text evidence="8">Promotes mitochondrial protein synthesis. May act as a fidelity factor of the translation reaction, by catalyzing a one-codon backward translocation of tRNAs on improperly translocated ribosomes. Binds to mitochondrial ribosomes in a GTP-dependent manner.</text>
</comment>
<feature type="binding site" evidence="8">
    <location>
        <begin position="60"/>
        <end position="67"/>
    </location>
    <ligand>
        <name>GTP</name>
        <dbReference type="ChEBI" id="CHEBI:37565"/>
    </ligand>
</feature>
<keyword evidence="5 8" id="KW-0496">Mitochondrion</keyword>
<dbReference type="FunFam" id="3.30.70.870:FF:000004">
    <property type="entry name" value="Translation factor GUF1, mitochondrial"/>
    <property type="match status" value="1"/>
</dbReference>
<dbReference type="GO" id="GO:0005525">
    <property type="term" value="F:GTP binding"/>
    <property type="evidence" value="ECO:0007669"/>
    <property type="project" value="UniProtKB-UniRule"/>
</dbReference>
<evidence type="ECO:0000256" key="1">
    <source>
        <dbReference type="ARBA" id="ARBA00005454"/>
    </source>
</evidence>
<dbReference type="CDD" id="cd16260">
    <property type="entry name" value="EF4_III"/>
    <property type="match status" value="1"/>
</dbReference>
<dbReference type="PROSITE" id="PS00301">
    <property type="entry name" value="G_TR_1"/>
    <property type="match status" value="1"/>
</dbReference>
<dbReference type="EC" id="3.6.5.n1" evidence="8"/>
<evidence type="ECO:0000256" key="4">
    <source>
        <dbReference type="ARBA" id="ARBA00022801"/>
    </source>
</evidence>
<feature type="binding site" evidence="8">
    <location>
        <begin position="125"/>
        <end position="129"/>
    </location>
    <ligand>
        <name>GTP</name>
        <dbReference type="ChEBI" id="CHEBI:37565"/>
    </ligand>
</feature>
<feature type="domain" description="Tr-type G" evidence="9">
    <location>
        <begin position="51"/>
        <end position="232"/>
    </location>
</feature>
<dbReference type="FunFam" id="2.40.30.10:FF:000015">
    <property type="entry name" value="Translation factor GUF1, mitochondrial"/>
    <property type="match status" value="1"/>
</dbReference>
<dbReference type="Gene3D" id="3.30.70.240">
    <property type="match status" value="1"/>
</dbReference>
<dbReference type="SUPFAM" id="SSF52540">
    <property type="entry name" value="P-loop containing nucleoside triphosphate hydrolases"/>
    <property type="match status" value="1"/>
</dbReference>
<evidence type="ECO:0000313" key="10">
    <source>
        <dbReference type="EnsemblMetazoa" id="tetur02g10930.1"/>
    </source>
</evidence>
<dbReference type="PANTHER" id="PTHR43512:SF7">
    <property type="entry name" value="TRANSLATION FACTOR GUF1, MITOCHONDRIAL"/>
    <property type="match status" value="1"/>
</dbReference>
<dbReference type="PRINTS" id="PR00315">
    <property type="entry name" value="ELONGATNFCT"/>
</dbReference>
<dbReference type="Pfam" id="PF00009">
    <property type="entry name" value="GTP_EFTU"/>
    <property type="match status" value="1"/>
</dbReference>
<dbReference type="Proteomes" id="UP000015104">
    <property type="component" value="Unassembled WGS sequence"/>
</dbReference>